<dbReference type="SUPFAM" id="SSF53098">
    <property type="entry name" value="Ribonuclease H-like"/>
    <property type="match status" value="1"/>
</dbReference>
<evidence type="ECO:0000259" key="2">
    <source>
        <dbReference type="PROSITE" id="PS50994"/>
    </source>
</evidence>
<dbReference type="GO" id="GO:0003676">
    <property type="term" value="F:nucleic acid binding"/>
    <property type="evidence" value="ECO:0007669"/>
    <property type="project" value="InterPro"/>
</dbReference>
<dbReference type="InterPro" id="IPR012337">
    <property type="entry name" value="RNaseH-like_sf"/>
</dbReference>
<dbReference type="NCBIfam" id="NF033594">
    <property type="entry name" value="transpos_ISNCY_2"/>
    <property type="match status" value="1"/>
</dbReference>
<dbReference type="GO" id="GO:0015074">
    <property type="term" value="P:DNA integration"/>
    <property type="evidence" value="ECO:0007669"/>
    <property type="project" value="InterPro"/>
</dbReference>
<dbReference type="Pfam" id="PF13551">
    <property type="entry name" value="HTH_29"/>
    <property type="match status" value="1"/>
</dbReference>
<dbReference type="AlphaFoldDB" id="A0A7V4G9W4"/>
<comment type="caution">
    <text evidence="3">The sequence shown here is derived from an EMBL/GenBank/DDBJ whole genome shotgun (WGS) entry which is preliminary data.</text>
</comment>
<evidence type="ECO:0000313" key="3">
    <source>
        <dbReference type="EMBL" id="HGS06036.1"/>
    </source>
</evidence>
<dbReference type="EMBL" id="DSXI01000590">
    <property type="protein sequence ID" value="HGS06036.1"/>
    <property type="molecule type" value="Genomic_DNA"/>
</dbReference>
<dbReference type="PANTHER" id="PTHR35004">
    <property type="entry name" value="TRANSPOSASE RV3428C-RELATED"/>
    <property type="match status" value="1"/>
</dbReference>
<dbReference type="InterPro" id="IPR036397">
    <property type="entry name" value="RNaseH_sf"/>
</dbReference>
<feature type="region of interest" description="Disordered" evidence="1">
    <location>
        <begin position="390"/>
        <end position="438"/>
    </location>
</feature>
<protein>
    <submittedName>
        <fullName evidence="3">ISNCY family transposase</fullName>
    </submittedName>
</protein>
<dbReference type="InterPro" id="IPR047797">
    <property type="entry name" value="ISNCY_transpos"/>
</dbReference>
<dbReference type="InterPro" id="IPR009057">
    <property type="entry name" value="Homeodomain-like_sf"/>
</dbReference>
<dbReference type="InterPro" id="IPR001584">
    <property type="entry name" value="Integrase_cat-core"/>
</dbReference>
<feature type="compositionally biased region" description="Basic and acidic residues" evidence="1">
    <location>
        <begin position="399"/>
        <end position="418"/>
    </location>
</feature>
<feature type="domain" description="Integrase catalytic" evidence="2">
    <location>
        <begin position="123"/>
        <end position="317"/>
    </location>
</feature>
<name>A0A7V4G9W4_9BACT</name>
<sequence length="438" mass="49504">MGAMNREVTFTMKDMIRQGVLIKLVAGESTVAEAAAALKLCRRQVQRVKKRFQEVGPEALVHGNRGRTPPHAIGSAEKEKIIKLIQEKYYDFNFSHLSEMLAAHEGISLSRETLRQWLRPLGLGRKPRRQRQHRRRRQRSARFGQMLFLDGSPHVWFGQEKSTLILCTDDATGKPLFGLFQPQEDLHGCLQVCLAVCQRYGLPACFYLDRASQFTTTRHGGVHVQQSDQQPTQFERAMDELGIQLIFAHSPQARGRGERINGSFQDRLVAELRYHGIHTAAEATAYLNSSFIPNYSARFGVPAQDGETAWRPVPPGVDLRHILCQRYERVVKNDNTVSVQGQVIQLLPTQQRQHVVRARVIVHHWLDGSWHVYHSKFGFLPSAVLAPGQIDGQRPSGARAERPLSHGEARRPRPERKGQPPPLAITKTLPKRSFSGEG</sequence>
<proteinExistence type="predicted"/>
<organism evidence="3">
    <name type="scientific">Desulfobacca acetoxidans</name>
    <dbReference type="NCBI Taxonomy" id="60893"/>
    <lineage>
        <taxon>Bacteria</taxon>
        <taxon>Pseudomonadati</taxon>
        <taxon>Thermodesulfobacteriota</taxon>
        <taxon>Desulfobaccia</taxon>
        <taxon>Desulfobaccales</taxon>
        <taxon>Desulfobaccaceae</taxon>
        <taxon>Desulfobacca</taxon>
    </lineage>
</organism>
<reference evidence="3" key="1">
    <citation type="journal article" date="2020" name="mSystems">
        <title>Genome- and Community-Level Interaction Insights into Carbon Utilization and Element Cycling Functions of Hydrothermarchaeota in Hydrothermal Sediment.</title>
        <authorList>
            <person name="Zhou Z."/>
            <person name="Liu Y."/>
            <person name="Xu W."/>
            <person name="Pan J."/>
            <person name="Luo Z.H."/>
            <person name="Li M."/>
        </authorList>
    </citation>
    <scope>NUCLEOTIDE SEQUENCE [LARGE SCALE GENOMIC DNA]</scope>
    <source>
        <strain evidence="3">SpSt-548</strain>
    </source>
</reference>
<dbReference type="PANTHER" id="PTHR35004:SF7">
    <property type="entry name" value="INTEGRASE PROTEIN"/>
    <property type="match status" value="1"/>
</dbReference>
<dbReference type="SUPFAM" id="SSF46689">
    <property type="entry name" value="Homeodomain-like"/>
    <property type="match status" value="1"/>
</dbReference>
<evidence type="ECO:0000256" key="1">
    <source>
        <dbReference type="SAM" id="MobiDB-lite"/>
    </source>
</evidence>
<dbReference type="PROSITE" id="PS50994">
    <property type="entry name" value="INTEGRASE"/>
    <property type="match status" value="1"/>
</dbReference>
<accession>A0A7V4G9W4</accession>
<dbReference type="Gene3D" id="3.30.420.10">
    <property type="entry name" value="Ribonuclease H-like superfamily/Ribonuclease H"/>
    <property type="match status" value="1"/>
</dbReference>
<gene>
    <name evidence="3" type="ORF">ENT08_09965</name>
</gene>